<sequence length="289" mass="32390">MTLKYLITGATGGLGSQVLTYLSLLLPSSDYAAASSNEARRSQFEEAGIAFRVANFNDPTTLDSAFADVENMYFVWYTSLAFGGLGSDSKIAVQQAHLETETMLKESGVTYTSIREGIYTDAFPLFLQWYPNTETVILAEDGVITYTAREELGEANAKLLLKGGHENEIVLLTANEPLRGADIIRIINETTSRNVTLQLVSPEEYVRYQTENDIGKKLESFWTSRLSWFQGIAKGDANLSNPLMRELLGREPKTGSQLIRELLQENRDYTWHQNYVDKGQYEASLPKKQ</sequence>
<reference key="1">
    <citation type="journal article" date="2014" name="PLoS Genet.">
        <title>Signature Gene Expression Reveals Novel Clues to the Molecular Mechanisms of Dimorphic Transition in Penicillium marneffei.</title>
        <authorList>
            <person name="Yang E."/>
            <person name="Wang G."/>
            <person name="Cai J."/>
            <person name="Woo P.C."/>
            <person name="Lau S.K."/>
            <person name="Yuen K.-Y."/>
            <person name="Chow W.-N."/>
            <person name="Lin X."/>
        </authorList>
    </citation>
    <scope>NUCLEOTIDE SEQUENCE [LARGE SCALE GENOMIC DNA]</scope>
    <source>
        <strain>PM1</strain>
    </source>
</reference>
<protein>
    <submittedName>
        <fullName evidence="1">Quinone oxidoreductase 2</fullName>
    </submittedName>
</protein>
<dbReference type="HOGENOM" id="CLU_007383_10_4_1"/>
<dbReference type="InterPro" id="IPR036291">
    <property type="entry name" value="NAD(P)-bd_dom_sf"/>
</dbReference>
<dbReference type="PANTHER" id="PTHR47129:SF1">
    <property type="entry name" value="NMRA-LIKE DOMAIN-CONTAINING PROTEIN"/>
    <property type="match status" value="1"/>
</dbReference>
<dbReference type="PANTHER" id="PTHR47129">
    <property type="entry name" value="QUINONE OXIDOREDUCTASE 2"/>
    <property type="match status" value="1"/>
</dbReference>
<dbReference type="Gene3D" id="3.40.50.720">
    <property type="entry name" value="NAD(P)-binding Rossmann-like Domain"/>
    <property type="match status" value="2"/>
</dbReference>
<gene>
    <name evidence="1" type="ORF">GQ26_0040870</name>
</gene>
<dbReference type="EMBL" id="JPOX01000004">
    <property type="protein sequence ID" value="KFX51656.1"/>
    <property type="molecule type" value="Genomic_DNA"/>
</dbReference>
<proteinExistence type="predicted"/>
<comment type="caution">
    <text evidence="1">The sequence shown here is derived from an EMBL/GenBank/DDBJ whole genome shotgun (WGS) entry which is preliminary data.</text>
</comment>
<evidence type="ECO:0000313" key="1">
    <source>
        <dbReference type="EMBL" id="KFX51656.1"/>
    </source>
</evidence>
<organism evidence="1">
    <name type="scientific">Talaromyces marneffei PM1</name>
    <dbReference type="NCBI Taxonomy" id="1077442"/>
    <lineage>
        <taxon>Eukaryota</taxon>
        <taxon>Fungi</taxon>
        <taxon>Dikarya</taxon>
        <taxon>Ascomycota</taxon>
        <taxon>Pezizomycotina</taxon>
        <taxon>Eurotiomycetes</taxon>
        <taxon>Eurotiomycetidae</taxon>
        <taxon>Eurotiales</taxon>
        <taxon>Trichocomaceae</taxon>
        <taxon>Talaromyces</taxon>
        <taxon>Talaromyces sect. Talaromyces</taxon>
    </lineage>
</organism>
<dbReference type="eggNOG" id="ENOG502S5T1">
    <property type="taxonomic scope" value="Eukaryota"/>
</dbReference>
<dbReference type="SUPFAM" id="SSF51735">
    <property type="entry name" value="NAD(P)-binding Rossmann-fold domains"/>
    <property type="match status" value="1"/>
</dbReference>
<dbReference type="AlphaFoldDB" id="A0A093VYE3"/>
<reference evidence="1" key="2">
    <citation type="journal article" date="2014" name="PLoS Genet.">
        <title>Signature gene expression reveals novel clues to the molecular mechanisms of dimorphic transition in Penicillium marneffei.</title>
        <authorList>
            <person name="Yang E."/>
            <person name="Wang G."/>
            <person name="Cai J."/>
            <person name="Woo P.C."/>
            <person name="Lau S.K."/>
            <person name="Yuen K.-Y."/>
            <person name="Chow W.-N."/>
            <person name="Lin X."/>
        </authorList>
    </citation>
    <scope>NUCLEOTIDE SEQUENCE</scope>
    <source>
        <strain evidence="1">PM1</strain>
    </source>
</reference>
<accession>A0A093VYE3</accession>
<dbReference type="InterPro" id="IPR052718">
    <property type="entry name" value="NmrA-type_oxidoreductase"/>
</dbReference>
<name>A0A093VYE3_TALMA</name>